<reference evidence="2 3" key="1">
    <citation type="journal article" date="2017" name="Mol. Ecol.">
        <title>Comparative and population genomic landscape of Phellinus noxius: A hypervariable fungus causing root rot in trees.</title>
        <authorList>
            <person name="Chung C.L."/>
            <person name="Lee T.J."/>
            <person name="Akiba M."/>
            <person name="Lee H.H."/>
            <person name="Kuo T.H."/>
            <person name="Liu D."/>
            <person name="Ke H.M."/>
            <person name="Yokoi T."/>
            <person name="Roa M.B."/>
            <person name="Lu M.J."/>
            <person name="Chang Y.Y."/>
            <person name="Ann P.J."/>
            <person name="Tsai J.N."/>
            <person name="Chen C.Y."/>
            <person name="Tzean S.S."/>
            <person name="Ota Y."/>
            <person name="Hattori T."/>
            <person name="Sahashi N."/>
            <person name="Liou R.F."/>
            <person name="Kikuchi T."/>
            <person name="Tsai I.J."/>
        </authorList>
    </citation>
    <scope>NUCLEOTIDE SEQUENCE [LARGE SCALE GENOMIC DNA]</scope>
    <source>
        <strain evidence="2 3">FFPRI411160</strain>
    </source>
</reference>
<dbReference type="EMBL" id="NBII01000006">
    <property type="protein sequence ID" value="PAV18249.1"/>
    <property type="molecule type" value="Genomic_DNA"/>
</dbReference>
<evidence type="ECO:0000256" key="1">
    <source>
        <dbReference type="SAM" id="MobiDB-lite"/>
    </source>
</evidence>
<dbReference type="OrthoDB" id="2791511at2759"/>
<dbReference type="InParanoid" id="A0A286UFE8"/>
<keyword evidence="3" id="KW-1185">Reference proteome</keyword>
<feature type="compositionally biased region" description="Low complexity" evidence="1">
    <location>
        <begin position="1"/>
        <end position="30"/>
    </location>
</feature>
<gene>
    <name evidence="2" type="ORF">PNOK_0673500</name>
</gene>
<feature type="region of interest" description="Disordered" evidence="1">
    <location>
        <begin position="1"/>
        <end position="31"/>
    </location>
</feature>
<evidence type="ECO:0000313" key="2">
    <source>
        <dbReference type="EMBL" id="PAV18249.1"/>
    </source>
</evidence>
<evidence type="ECO:0000313" key="3">
    <source>
        <dbReference type="Proteomes" id="UP000217199"/>
    </source>
</evidence>
<dbReference type="Proteomes" id="UP000217199">
    <property type="component" value="Unassembled WGS sequence"/>
</dbReference>
<name>A0A286UFE8_9AGAM</name>
<feature type="region of interest" description="Disordered" evidence="1">
    <location>
        <begin position="165"/>
        <end position="191"/>
    </location>
</feature>
<proteinExistence type="predicted"/>
<sequence>MHYRVYPPYSSSSLSLRPSSPSPVSVQPHSSRTRIVISSHPVLQLHHFDQKQQQHQQQQLQHQQQQLQHQQQRQQLSLAQVVSGVDYAHGNGGCGDGVGVGHEQLIHMPPSSDGTLTRKSATTVATGMLFRPPSPFPGQPLSMAKLIMLRHELMFFLFSNLEQNQRRPQSPPARRGLPSLPSARSRLVEEV</sequence>
<organism evidence="2 3">
    <name type="scientific">Pyrrhoderma noxium</name>
    <dbReference type="NCBI Taxonomy" id="2282107"/>
    <lineage>
        <taxon>Eukaryota</taxon>
        <taxon>Fungi</taxon>
        <taxon>Dikarya</taxon>
        <taxon>Basidiomycota</taxon>
        <taxon>Agaricomycotina</taxon>
        <taxon>Agaricomycetes</taxon>
        <taxon>Hymenochaetales</taxon>
        <taxon>Hymenochaetaceae</taxon>
        <taxon>Pyrrhoderma</taxon>
    </lineage>
</organism>
<comment type="caution">
    <text evidence="2">The sequence shown here is derived from an EMBL/GenBank/DDBJ whole genome shotgun (WGS) entry which is preliminary data.</text>
</comment>
<protein>
    <submittedName>
        <fullName evidence="2">Uncharacterized protein</fullName>
    </submittedName>
</protein>
<accession>A0A286UFE8</accession>
<dbReference type="AlphaFoldDB" id="A0A286UFE8"/>